<dbReference type="Proteomes" id="UP000828390">
    <property type="component" value="Unassembled WGS sequence"/>
</dbReference>
<sequence>MSFLGCIGRPMENSGLKDLLSTVYAENTVGHMLDEKAVNRAVRGHFLVDDALNTLLLEKLVSTEDTCVDTLKIEPFSESEVAKANEIINELKVEKCVPNSLTDIKVNTMIARFDNLKTYLSKFRTARLWIFTYMDMIDNLK</sequence>
<dbReference type="PANTHER" id="PTHR46704">
    <property type="entry name" value="CXC DOMAIN-CONTAINING PROTEIN-RELATED"/>
    <property type="match status" value="1"/>
</dbReference>
<name>A0A9D4I8W5_DREPO</name>
<dbReference type="AlphaFoldDB" id="A0A9D4I8W5"/>
<evidence type="ECO:0000313" key="1">
    <source>
        <dbReference type="EMBL" id="KAH3752650.1"/>
    </source>
</evidence>
<dbReference type="PANTHER" id="PTHR46704:SF1">
    <property type="entry name" value="TELOMERE LENGTH REGULATION PROTEIN TEL2 HOMOLOG"/>
    <property type="match status" value="1"/>
</dbReference>
<keyword evidence="2" id="KW-1185">Reference proteome</keyword>
<reference evidence="1" key="2">
    <citation type="submission" date="2020-11" db="EMBL/GenBank/DDBJ databases">
        <authorList>
            <person name="McCartney M.A."/>
            <person name="Auch B."/>
            <person name="Kono T."/>
            <person name="Mallez S."/>
            <person name="Becker A."/>
            <person name="Gohl D.M."/>
            <person name="Silverstein K.A.T."/>
            <person name="Koren S."/>
            <person name="Bechman K.B."/>
            <person name="Herman A."/>
            <person name="Abrahante J.E."/>
            <person name="Garbe J."/>
        </authorList>
    </citation>
    <scope>NUCLEOTIDE SEQUENCE</scope>
    <source>
        <strain evidence="1">Duluth1</strain>
        <tissue evidence="1">Whole animal</tissue>
    </source>
</reference>
<comment type="caution">
    <text evidence="1">The sequence shown here is derived from an EMBL/GenBank/DDBJ whole genome shotgun (WGS) entry which is preliminary data.</text>
</comment>
<accession>A0A9D4I8W5</accession>
<reference evidence="1" key="1">
    <citation type="journal article" date="2019" name="bioRxiv">
        <title>The Genome of the Zebra Mussel, Dreissena polymorpha: A Resource for Invasive Species Research.</title>
        <authorList>
            <person name="McCartney M.A."/>
            <person name="Auch B."/>
            <person name="Kono T."/>
            <person name="Mallez S."/>
            <person name="Zhang Y."/>
            <person name="Obille A."/>
            <person name="Becker A."/>
            <person name="Abrahante J.E."/>
            <person name="Garbe J."/>
            <person name="Badalamenti J.P."/>
            <person name="Herman A."/>
            <person name="Mangelson H."/>
            <person name="Liachko I."/>
            <person name="Sullivan S."/>
            <person name="Sone E.D."/>
            <person name="Koren S."/>
            <person name="Silverstein K.A.T."/>
            <person name="Beckman K.B."/>
            <person name="Gohl D.M."/>
        </authorList>
    </citation>
    <scope>NUCLEOTIDE SEQUENCE</scope>
    <source>
        <strain evidence="1">Duluth1</strain>
        <tissue evidence="1">Whole animal</tissue>
    </source>
</reference>
<organism evidence="1 2">
    <name type="scientific">Dreissena polymorpha</name>
    <name type="common">Zebra mussel</name>
    <name type="synonym">Mytilus polymorpha</name>
    <dbReference type="NCBI Taxonomy" id="45954"/>
    <lineage>
        <taxon>Eukaryota</taxon>
        <taxon>Metazoa</taxon>
        <taxon>Spiralia</taxon>
        <taxon>Lophotrochozoa</taxon>
        <taxon>Mollusca</taxon>
        <taxon>Bivalvia</taxon>
        <taxon>Autobranchia</taxon>
        <taxon>Heteroconchia</taxon>
        <taxon>Euheterodonta</taxon>
        <taxon>Imparidentia</taxon>
        <taxon>Neoheterodontei</taxon>
        <taxon>Myida</taxon>
        <taxon>Dreissenoidea</taxon>
        <taxon>Dreissenidae</taxon>
        <taxon>Dreissena</taxon>
    </lineage>
</organism>
<proteinExistence type="predicted"/>
<dbReference type="EMBL" id="JAIWYP010000010">
    <property type="protein sequence ID" value="KAH3752650.1"/>
    <property type="molecule type" value="Genomic_DNA"/>
</dbReference>
<gene>
    <name evidence="1" type="ORF">DPMN_187271</name>
</gene>
<evidence type="ECO:0000313" key="2">
    <source>
        <dbReference type="Proteomes" id="UP000828390"/>
    </source>
</evidence>
<protein>
    <submittedName>
        <fullName evidence="1">Uncharacterized protein</fullName>
    </submittedName>
</protein>